<dbReference type="GO" id="GO:0010598">
    <property type="term" value="C:NAD(P)H dehydrogenase complex (plastoquinone)"/>
    <property type="evidence" value="ECO:0007669"/>
    <property type="project" value="InterPro"/>
</dbReference>
<dbReference type="PANTHER" id="PTHR36340">
    <property type="entry name" value="NAD(P)H DEHYDROGENASE SUBUNIT CRR3, CHLOROPLASTIC-RELATED"/>
    <property type="match status" value="1"/>
</dbReference>
<keyword evidence="2" id="KW-1133">Transmembrane helix</keyword>
<dbReference type="InterPro" id="IPR038931">
    <property type="entry name" value="CRR3"/>
</dbReference>
<name>A0A251T0T0_HELAN</name>
<evidence type="ECO:0000313" key="4">
    <source>
        <dbReference type="EMBL" id="OTG04554.1"/>
    </source>
</evidence>
<dbReference type="Proteomes" id="UP000215914">
    <property type="component" value="Chromosome 12"/>
</dbReference>
<evidence type="ECO:0000256" key="2">
    <source>
        <dbReference type="SAM" id="Phobius"/>
    </source>
</evidence>
<keyword evidence="5" id="KW-1185">Reference proteome</keyword>
<reference evidence="3 5" key="1">
    <citation type="journal article" date="2017" name="Nature">
        <title>The sunflower genome provides insights into oil metabolism, flowering and Asterid evolution.</title>
        <authorList>
            <person name="Badouin H."/>
            <person name="Gouzy J."/>
            <person name="Grassa C.J."/>
            <person name="Murat F."/>
            <person name="Staton S.E."/>
            <person name="Cottret L."/>
            <person name="Lelandais-Briere C."/>
            <person name="Owens G.L."/>
            <person name="Carrere S."/>
            <person name="Mayjonade B."/>
            <person name="Legrand L."/>
            <person name="Gill N."/>
            <person name="Kane N.C."/>
            <person name="Bowers J.E."/>
            <person name="Hubner S."/>
            <person name="Bellec A."/>
            <person name="Berard A."/>
            <person name="Berges H."/>
            <person name="Blanchet N."/>
            <person name="Boniface M.C."/>
            <person name="Brunel D."/>
            <person name="Catrice O."/>
            <person name="Chaidir N."/>
            <person name="Claudel C."/>
            <person name="Donnadieu C."/>
            <person name="Faraut T."/>
            <person name="Fievet G."/>
            <person name="Helmstetter N."/>
            <person name="King M."/>
            <person name="Knapp S.J."/>
            <person name="Lai Z."/>
            <person name="Le Paslier M.C."/>
            <person name="Lippi Y."/>
            <person name="Lorenzon L."/>
            <person name="Mandel J.R."/>
            <person name="Marage G."/>
            <person name="Marchand G."/>
            <person name="Marquand E."/>
            <person name="Bret-Mestries E."/>
            <person name="Morien E."/>
            <person name="Nambeesan S."/>
            <person name="Nguyen T."/>
            <person name="Pegot-Espagnet P."/>
            <person name="Pouilly N."/>
            <person name="Raftis F."/>
            <person name="Sallet E."/>
            <person name="Schiex T."/>
            <person name="Thomas J."/>
            <person name="Vandecasteele C."/>
            <person name="Vares D."/>
            <person name="Vear F."/>
            <person name="Vautrin S."/>
            <person name="Crespi M."/>
            <person name="Mangin B."/>
            <person name="Burke J.M."/>
            <person name="Salse J."/>
            <person name="Munos S."/>
            <person name="Vincourt P."/>
            <person name="Rieseberg L.H."/>
            <person name="Langlade N.B."/>
        </authorList>
    </citation>
    <scope>NUCLEOTIDE SEQUENCE [LARGE SCALE GENOMIC DNA]</scope>
    <source>
        <strain evidence="5">cv. SF193</strain>
        <tissue evidence="3">Leaves</tissue>
    </source>
</reference>
<organism evidence="4 5">
    <name type="scientific">Helianthus annuus</name>
    <name type="common">Common sunflower</name>
    <dbReference type="NCBI Taxonomy" id="4232"/>
    <lineage>
        <taxon>Eukaryota</taxon>
        <taxon>Viridiplantae</taxon>
        <taxon>Streptophyta</taxon>
        <taxon>Embryophyta</taxon>
        <taxon>Tracheophyta</taxon>
        <taxon>Spermatophyta</taxon>
        <taxon>Magnoliopsida</taxon>
        <taxon>eudicotyledons</taxon>
        <taxon>Gunneridae</taxon>
        <taxon>Pentapetalae</taxon>
        <taxon>asterids</taxon>
        <taxon>campanulids</taxon>
        <taxon>Asterales</taxon>
        <taxon>Asteraceae</taxon>
        <taxon>Asteroideae</taxon>
        <taxon>Heliantheae alliance</taxon>
        <taxon>Heliantheae</taxon>
        <taxon>Helianthus</taxon>
    </lineage>
</organism>
<evidence type="ECO:0000313" key="5">
    <source>
        <dbReference type="Proteomes" id="UP000215914"/>
    </source>
</evidence>
<dbReference type="STRING" id="4232.A0A251T0T0"/>
<dbReference type="FunCoup" id="A0A251T0T0">
    <property type="interactions" value="2109"/>
</dbReference>
<evidence type="ECO:0000313" key="3">
    <source>
        <dbReference type="EMBL" id="KAF5777258.1"/>
    </source>
</evidence>
<reference evidence="4" key="2">
    <citation type="submission" date="2017-02" db="EMBL/GenBank/DDBJ databases">
        <title>Sunflower complete genome.</title>
        <authorList>
            <person name="Langlade N."/>
            <person name="Munos S."/>
        </authorList>
    </citation>
    <scope>NUCLEOTIDE SEQUENCE [LARGE SCALE GENOMIC DNA]</scope>
    <source>
        <tissue evidence="4">Leaves</tissue>
    </source>
</reference>
<feature type="transmembrane region" description="Helical" evidence="2">
    <location>
        <begin position="133"/>
        <end position="153"/>
    </location>
</feature>
<evidence type="ECO:0000256" key="1">
    <source>
        <dbReference type="SAM" id="MobiDB-lite"/>
    </source>
</evidence>
<feature type="region of interest" description="Disordered" evidence="1">
    <location>
        <begin position="15"/>
        <end position="59"/>
    </location>
</feature>
<dbReference type="PANTHER" id="PTHR36340:SF1">
    <property type="entry name" value="NAD(P)H DEHYDROGENASE SUBUNIT CRR3, CHLOROPLASTIC-RELATED"/>
    <property type="match status" value="1"/>
</dbReference>
<protein>
    <submittedName>
        <fullName evidence="3">NAD(P)H dehydrogenase subunit CRR3</fullName>
    </submittedName>
</protein>
<dbReference type="GO" id="GO:0009773">
    <property type="term" value="P:photosynthetic electron transport in photosystem I"/>
    <property type="evidence" value="ECO:0007669"/>
    <property type="project" value="InterPro"/>
</dbReference>
<dbReference type="OrthoDB" id="786513at2759"/>
<gene>
    <name evidence="4" type="ORF">HannXRQ_Chr12g0363581</name>
    <name evidence="3" type="ORF">HanXRQr2_Chr12g0533521</name>
</gene>
<dbReference type="InParanoid" id="A0A251T0T0"/>
<reference evidence="3" key="3">
    <citation type="submission" date="2020-06" db="EMBL/GenBank/DDBJ databases">
        <title>Helianthus annuus Genome sequencing and assembly Release 2.</title>
        <authorList>
            <person name="Gouzy J."/>
            <person name="Langlade N."/>
            <person name="Munos S."/>
        </authorList>
    </citation>
    <scope>NUCLEOTIDE SEQUENCE</scope>
    <source>
        <tissue evidence="3">Leaves</tissue>
    </source>
</reference>
<keyword evidence="2" id="KW-0472">Membrane</keyword>
<proteinExistence type="predicted"/>
<keyword evidence="2" id="KW-0812">Transmembrane</keyword>
<dbReference type="Gramene" id="mRNA:HanXRQr2_Chr12g0533521">
    <property type="protein sequence ID" value="mRNA:HanXRQr2_Chr12g0533521"/>
    <property type="gene ID" value="HanXRQr2_Chr12g0533521"/>
</dbReference>
<dbReference type="GO" id="GO:0009535">
    <property type="term" value="C:chloroplast thylakoid membrane"/>
    <property type="evidence" value="ECO:0007669"/>
    <property type="project" value="InterPro"/>
</dbReference>
<dbReference type="AlphaFoldDB" id="A0A251T0T0"/>
<dbReference type="OMA" id="WILPMWI"/>
<accession>A0A251T0T0</accession>
<sequence length="165" mass="17918">MLGLGFTSVSINRAPILSSLSDRSNPDTKPQPRPKNVATPLQPPSVPAGKQQTGKKPSVAEVERAIGAGIYKDRDLNRESEQEKTLFDKILSNSIGTTEGDVEKKLRETGEWLIDQTEGPSGSGSPGKNILKVVFLWILPVWILSFLVASGIVKIPFVNLDDLIL</sequence>
<dbReference type="EMBL" id="CM007901">
    <property type="protein sequence ID" value="OTG04554.1"/>
    <property type="molecule type" value="Genomic_DNA"/>
</dbReference>
<dbReference type="EMBL" id="MNCJ02000327">
    <property type="protein sequence ID" value="KAF5777258.1"/>
    <property type="molecule type" value="Genomic_DNA"/>
</dbReference>